<keyword evidence="2" id="KW-0732">Signal</keyword>
<sequence>MRYAWIALSLLMAAPVVGAHAQDNNAAPASRAPRLRPLETVLQALTKNAGITVIAESSLAGTQAAYPSVTATPENLESLLDAVAKSLPPGTIWKKAMLPVSTRFYKGDDVADFLDAQTKMLGRTPPASEQASVEILGQKLTPEKAAPVVSTLGLKPVYVLINPNNRRNRSADGLGAANGQTDFSQVLGSFMTMDPAARMKLMQQFGQMMQNMSPDQRRQLFGGGGGAPGRAIPPK</sequence>
<reference evidence="3 4" key="1">
    <citation type="submission" date="2020-08" db="EMBL/GenBank/DDBJ databases">
        <title>Genomic Encyclopedia of Type Strains, Phase IV (KMG-IV): sequencing the most valuable type-strain genomes for metagenomic binning, comparative biology and taxonomic classification.</title>
        <authorList>
            <person name="Goeker M."/>
        </authorList>
    </citation>
    <scope>NUCLEOTIDE SEQUENCE [LARGE SCALE GENOMIC DNA]</scope>
    <source>
        <strain evidence="3 4">DSM 23562</strain>
    </source>
</reference>
<evidence type="ECO:0000256" key="1">
    <source>
        <dbReference type="SAM" id="MobiDB-lite"/>
    </source>
</evidence>
<comment type="caution">
    <text evidence="3">The sequence shown here is derived from an EMBL/GenBank/DDBJ whole genome shotgun (WGS) entry which is preliminary data.</text>
</comment>
<feature type="signal peptide" evidence="2">
    <location>
        <begin position="1"/>
        <end position="21"/>
    </location>
</feature>
<dbReference type="Proteomes" id="UP000520814">
    <property type="component" value="Unassembled WGS sequence"/>
</dbReference>
<evidence type="ECO:0000256" key="2">
    <source>
        <dbReference type="SAM" id="SignalP"/>
    </source>
</evidence>
<evidence type="ECO:0000313" key="3">
    <source>
        <dbReference type="EMBL" id="MBB6051133.1"/>
    </source>
</evidence>
<dbReference type="AlphaFoldDB" id="A0A7W9SS92"/>
<evidence type="ECO:0000313" key="4">
    <source>
        <dbReference type="Proteomes" id="UP000520814"/>
    </source>
</evidence>
<organism evidence="3 4">
    <name type="scientific">Armatimonas rosea</name>
    <dbReference type="NCBI Taxonomy" id="685828"/>
    <lineage>
        <taxon>Bacteria</taxon>
        <taxon>Bacillati</taxon>
        <taxon>Armatimonadota</taxon>
        <taxon>Armatimonadia</taxon>
        <taxon>Armatimonadales</taxon>
        <taxon>Armatimonadaceae</taxon>
        <taxon>Armatimonas</taxon>
    </lineage>
</organism>
<name>A0A7W9SS92_ARMRO</name>
<proteinExistence type="predicted"/>
<dbReference type="RefSeq" id="WP_184197378.1">
    <property type="nucleotide sequence ID" value="NZ_JACHGW010000002.1"/>
</dbReference>
<dbReference type="EMBL" id="JACHGW010000002">
    <property type="protein sequence ID" value="MBB6051133.1"/>
    <property type="molecule type" value="Genomic_DNA"/>
</dbReference>
<keyword evidence="4" id="KW-1185">Reference proteome</keyword>
<accession>A0A7W9SS92</accession>
<feature type="region of interest" description="Disordered" evidence="1">
    <location>
        <begin position="215"/>
        <end position="235"/>
    </location>
</feature>
<feature type="chain" id="PRO_5030735595" evidence="2">
    <location>
        <begin position="22"/>
        <end position="235"/>
    </location>
</feature>
<gene>
    <name evidence="3" type="ORF">HNQ39_002924</name>
</gene>
<protein>
    <submittedName>
        <fullName evidence="3">Uncharacterized protein</fullName>
    </submittedName>
</protein>